<sequence>MMRDTRTLKSLFPDPKPPRRKNFIKENVESLRRMEQIMHTDGNPAKGLKLPILRKTRLSKTSDDISNVNVTNGDGRSQHLKAQEITDETKKQNRKKSCFTVSNAKVVSKKLPKASTKKNLKANSIENLATEKQHEDSKNTQIKCKSQGVQTLDTDDINSLYSEGVIRITNLNRISIFRYPSGRAKELEEPVNIKNNSEFSENESQLKSNKETKLINKLASQLNAPPPSYRIGVVPKYIKDRKEALQKEQLAKIADKHVDCPAGHVPLPDHERKETLNYQEYVGELNMLPIRTDTLRSQKRKMEIEKQLTKLEEAIKVFTRPKVFVKVDS</sequence>
<organism evidence="8 9">
    <name type="scientific">Trichomalopsis sarcophagae</name>
    <dbReference type="NCBI Taxonomy" id="543379"/>
    <lineage>
        <taxon>Eukaryota</taxon>
        <taxon>Metazoa</taxon>
        <taxon>Ecdysozoa</taxon>
        <taxon>Arthropoda</taxon>
        <taxon>Hexapoda</taxon>
        <taxon>Insecta</taxon>
        <taxon>Pterygota</taxon>
        <taxon>Neoptera</taxon>
        <taxon>Endopterygota</taxon>
        <taxon>Hymenoptera</taxon>
        <taxon>Apocrita</taxon>
        <taxon>Proctotrupomorpha</taxon>
        <taxon>Chalcidoidea</taxon>
        <taxon>Pteromalidae</taxon>
        <taxon>Pteromalinae</taxon>
        <taxon>Trichomalopsis</taxon>
    </lineage>
</organism>
<gene>
    <name evidence="8" type="ORF">TSAR_011170</name>
</gene>
<protein>
    <recommendedName>
        <fullName evidence="7">Enkurin domain-containing protein</fullName>
    </recommendedName>
</protein>
<keyword evidence="3" id="KW-0963">Cytoplasm</keyword>
<evidence type="ECO:0000256" key="5">
    <source>
        <dbReference type="ARBA" id="ARBA00023273"/>
    </source>
</evidence>
<dbReference type="EMBL" id="NNAY01004368">
    <property type="protein sequence ID" value="OXU17992.1"/>
    <property type="molecule type" value="Genomic_DNA"/>
</dbReference>
<dbReference type="AlphaFoldDB" id="A0A232EI45"/>
<accession>A0A232EI45</accession>
<dbReference type="GO" id="GO:0005881">
    <property type="term" value="C:cytoplasmic microtubule"/>
    <property type="evidence" value="ECO:0007669"/>
    <property type="project" value="TreeGrafter"/>
</dbReference>
<name>A0A232EI45_9HYME</name>
<evidence type="ECO:0000256" key="3">
    <source>
        <dbReference type="ARBA" id="ARBA00022490"/>
    </source>
</evidence>
<dbReference type="PROSITE" id="PS51665">
    <property type="entry name" value="ENKURIN"/>
    <property type="match status" value="1"/>
</dbReference>
<dbReference type="GO" id="GO:0005929">
    <property type="term" value="C:cilium"/>
    <property type="evidence" value="ECO:0007669"/>
    <property type="project" value="UniProtKB-SubCell"/>
</dbReference>
<comment type="subcellular location">
    <subcellularLocation>
        <location evidence="1">Cell projection</location>
        <location evidence="1">Cilium</location>
    </subcellularLocation>
    <subcellularLocation>
        <location evidence="2">Cytoplasm</location>
        <location evidence="2">Cytoskeleton</location>
    </subcellularLocation>
</comment>
<comment type="caution">
    <text evidence="8">The sequence shown here is derived from an EMBL/GenBank/DDBJ whole genome shotgun (WGS) entry which is preliminary data.</text>
</comment>
<evidence type="ECO:0000256" key="4">
    <source>
        <dbReference type="ARBA" id="ARBA00023212"/>
    </source>
</evidence>
<evidence type="ECO:0000259" key="7">
    <source>
        <dbReference type="PROSITE" id="PS51665"/>
    </source>
</evidence>
<keyword evidence="5" id="KW-0966">Cell projection</keyword>
<dbReference type="InterPro" id="IPR027012">
    <property type="entry name" value="Enkurin_dom"/>
</dbReference>
<feature type="region of interest" description="Disordered" evidence="6">
    <location>
        <begin position="1"/>
        <end position="21"/>
    </location>
</feature>
<evidence type="ECO:0000313" key="9">
    <source>
        <dbReference type="Proteomes" id="UP000215335"/>
    </source>
</evidence>
<dbReference type="STRING" id="543379.A0A232EI45"/>
<feature type="domain" description="Enkurin" evidence="7">
    <location>
        <begin position="239"/>
        <end position="326"/>
    </location>
</feature>
<evidence type="ECO:0000256" key="1">
    <source>
        <dbReference type="ARBA" id="ARBA00004138"/>
    </source>
</evidence>
<evidence type="ECO:0000256" key="2">
    <source>
        <dbReference type="ARBA" id="ARBA00004245"/>
    </source>
</evidence>
<dbReference type="Proteomes" id="UP000215335">
    <property type="component" value="Unassembled WGS sequence"/>
</dbReference>
<reference evidence="8 9" key="1">
    <citation type="journal article" date="2017" name="Curr. Biol.">
        <title>The Evolution of Venom by Co-option of Single-Copy Genes.</title>
        <authorList>
            <person name="Martinson E.O."/>
            <person name="Mrinalini"/>
            <person name="Kelkar Y.D."/>
            <person name="Chang C.H."/>
            <person name="Werren J.H."/>
        </authorList>
    </citation>
    <scope>NUCLEOTIDE SEQUENCE [LARGE SCALE GENOMIC DNA]</scope>
    <source>
        <strain evidence="8 9">Alberta</strain>
        <tissue evidence="8">Whole body</tissue>
    </source>
</reference>
<dbReference type="InterPro" id="IPR052102">
    <property type="entry name" value="Enkurin_domain-protein"/>
</dbReference>
<keyword evidence="4" id="KW-0206">Cytoskeleton</keyword>
<evidence type="ECO:0000256" key="6">
    <source>
        <dbReference type="SAM" id="MobiDB-lite"/>
    </source>
</evidence>
<dbReference type="PANTHER" id="PTHR21490:SF2">
    <property type="entry name" value="ENKURIN DOMAIN-CONTAINING PROTEIN 1"/>
    <property type="match status" value="1"/>
</dbReference>
<dbReference type="OrthoDB" id="10264920at2759"/>
<evidence type="ECO:0000313" key="8">
    <source>
        <dbReference type="EMBL" id="OXU17992.1"/>
    </source>
</evidence>
<proteinExistence type="predicted"/>
<dbReference type="Pfam" id="PF13864">
    <property type="entry name" value="Enkurin"/>
    <property type="match status" value="1"/>
</dbReference>
<keyword evidence="9" id="KW-1185">Reference proteome</keyword>
<dbReference type="PANTHER" id="PTHR21490">
    <property type="entry name" value="ENKURIN-RELATED"/>
    <property type="match status" value="1"/>
</dbReference>